<comment type="cofactor">
    <cofactor evidence="1">
        <name>pyridoxal 5'-phosphate</name>
        <dbReference type="ChEBI" id="CHEBI:597326"/>
    </cofactor>
</comment>
<keyword evidence="13" id="KW-1185">Reference proteome</keyword>
<evidence type="ECO:0000256" key="1">
    <source>
        <dbReference type="ARBA" id="ARBA00001933"/>
    </source>
</evidence>
<dbReference type="EMBL" id="CP138897">
    <property type="protein sequence ID" value="WPK26198.1"/>
    <property type="molecule type" value="Genomic_DNA"/>
</dbReference>
<proteinExistence type="inferred from homology"/>
<dbReference type="Gene3D" id="3.40.50.1100">
    <property type="match status" value="2"/>
</dbReference>
<dbReference type="PROSITE" id="PS00165">
    <property type="entry name" value="DEHYDRATASE_SER_THR"/>
    <property type="match status" value="1"/>
</dbReference>
<evidence type="ECO:0000313" key="12">
    <source>
        <dbReference type="EMBL" id="WPK26198.1"/>
    </source>
</evidence>
<evidence type="ECO:0000256" key="4">
    <source>
        <dbReference type="ARBA" id="ARBA00010869"/>
    </source>
</evidence>
<name>A0AAX4HC91_9ASCO</name>
<dbReference type="KEGG" id="asau:88174609"/>
<evidence type="ECO:0000256" key="10">
    <source>
        <dbReference type="ARBA" id="ARBA00049406"/>
    </source>
</evidence>
<comment type="subcellular location">
    <subcellularLocation>
        <location evidence="2">Cytoplasm</location>
    </subcellularLocation>
</comment>
<comment type="similarity">
    <text evidence="4">Belongs to the serine/threonine dehydratase family.</text>
</comment>
<keyword evidence="6" id="KW-0312">Gluconeogenesis</keyword>
<dbReference type="PANTHER" id="PTHR48078">
    <property type="entry name" value="THREONINE DEHYDRATASE, MITOCHONDRIAL-RELATED"/>
    <property type="match status" value="1"/>
</dbReference>
<dbReference type="GO" id="GO:0006094">
    <property type="term" value="P:gluconeogenesis"/>
    <property type="evidence" value="ECO:0007669"/>
    <property type="project" value="UniProtKB-KW"/>
</dbReference>
<dbReference type="GO" id="GO:0009097">
    <property type="term" value="P:isoleucine biosynthetic process"/>
    <property type="evidence" value="ECO:0007669"/>
    <property type="project" value="TreeGrafter"/>
</dbReference>
<dbReference type="RefSeq" id="XP_062878579.1">
    <property type="nucleotide sequence ID" value="XM_063022509.1"/>
</dbReference>
<dbReference type="PANTHER" id="PTHR48078:SF2">
    <property type="entry name" value="CATABOLIC L-SERINE_THREONINE DEHYDRATASE"/>
    <property type="match status" value="1"/>
</dbReference>
<evidence type="ECO:0000256" key="2">
    <source>
        <dbReference type="ARBA" id="ARBA00004496"/>
    </source>
</evidence>
<dbReference type="GO" id="GO:0030170">
    <property type="term" value="F:pyridoxal phosphate binding"/>
    <property type="evidence" value="ECO:0007669"/>
    <property type="project" value="InterPro"/>
</dbReference>
<sequence>MASAVSSTEAQYNVSRVVQRDSKPAICSQKASVTTNLIDVTEKLSTKNNLPCRIMFKNEFEQPSGSFKLRGIGHLVQRSIMEALSMGKTRMHVYASSGGNAGLAAAYSARFYGVGCTVVVPVIAKKSVVDKLREYSATVILHGQSINDADQHARSLMALHDKSVHTIYCHPFDNPLIWEGHSQIIQEVFDQLPEAEHKNVRGVVCSVGGGGLYNGLMSGLKSQGSLADCLLLETKQAPTLTAAVNAGSVVRLDSVKSLATSLACSYVSPETLALYQDQTTNKSYLHTIDDLEAVKGTVSYYNQFGTIVEPACGAALSAVYNRLDLLKQSMPHLQKNDIIVVVVCGGWCSDEQSMAEFKTMLRSSRL</sequence>
<evidence type="ECO:0000256" key="3">
    <source>
        <dbReference type="ARBA" id="ARBA00004742"/>
    </source>
</evidence>
<comment type="pathway">
    <text evidence="3">Carbohydrate biosynthesis; gluconeogenesis.</text>
</comment>
<dbReference type="GO" id="GO:0005737">
    <property type="term" value="C:cytoplasm"/>
    <property type="evidence" value="ECO:0007669"/>
    <property type="project" value="UniProtKB-SubCell"/>
</dbReference>
<evidence type="ECO:0000313" key="13">
    <source>
        <dbReference type="Proteomes" id="UP001338582"/>
    </source>
</evidence>
<accession>A0AAX4HC91</accession>
<evidence type="ECO:0000256" key="7">
    <source>
        <dbReference type="ARBA" id="ARBA00022490"/>
    </source>
</evidence>
<dbReference type="GeneID" id="88174609"/>
<dbReference type="SUPFAM" id="SSF53686">
    <property type="entry name" value="Tryptophan synthase beta subunit-like PLP-dependent enzymes"/>
    <property type="match status" value="1"/>
</dbReference>
<dbReference type="GO" id="GO:0003941">
    <property type="term" value="F:L-serine ammonia-lyase activity"/>
    <property type="evidence" value="ECO:0007669"/>
    <property type="project" value="UniProtKB-EC"/>
</dbReference>
<evidence type="ECO:0000256" key="6">
    <source>
        <dbReference type="ARBA" id="ARBA00022432"/>
    </source>
</evidence>
<evidence type="ECO:0000256" key="8">
    <source>
        <dbReference type="ARBA" id="ARBA00022898"/>
    </source>
</evidence>
<comment type="catalytic activity">
    <reaction evidence="10">
        <text>L-serine = pyruvate + NH4(+)</text>
        <dbReference type="Rhea" id="RHEA:19169"/>
        <dbReference type="ChEBI" id="CHEBI:15361"/>
        <dbReference type="ChEBI" id="CHEBI:28938"/>
        <dbReference type="ChEBI" id="CHEBI:33384"/>
        <dbReference type="EC" id="4.3.1.17"/>
    </reaction>
</comment>
<evidence type="ECO:0000256" key="5">
    <source>
        <dbReference type="ARBA" id="ARBA00012093"/>
    </source>
</evidence>
<dbReference type="Proteomes" id="UP001338582">
    <property type="component" value="Chromosome 4"/>
</dbReference>
<feature type="domain" description="Tryptophan synthase beta chain-like PALP" evidence="11">
    <location>
        <begin position="48"/>
        <end position="345"/>
    </location>
</feature>
<dbReference type="EC" id="4.3.1.17" evidence="5"/>
<evidence type="ECO:0000259" key="11">
    <source>
        <dbReference type="Pfam" id="PF00291"/>
    </source>
</evidence>
<dbReference type="GO" id="GO:0006567">
    <property type="term" value="P:L-threonine catabolic process"/>
    <property type="evidence" value="ECO:0007669"/>
    <property type="project" value="TreeGrafter"/>
</dbReference>
<dbReference type="AlphaFoldDB" id="A0AAX4HC91"/>
<gene>
    <name evidence="12" type="ORF">PUMCH_003546</name>
</gene>
<dbReference type="GO" id="GO:0004794">
    <property type="term" value="F:threonine deaminase activity"/>
    <property type="evidence" value="ECO:0007669"/>
    <property type="project" value="TreeGrafter"/>
</dbReference>
<organism evidence="12 13">
    <name type="scientific">Australozyma saopauloensis</name>
    <dbReference type="NCBI Taxonomy" id="291208"/>
    <lineage>
        <taxon>Eukaryota</taxon>
        <taxon>Fungi</taxon>
        <taxon>Dikarya</taxon>
        <taxon>Ascomycota</taxon>
        <taxon>Saccharomycotina</taxon>
        <taxon>Pichiomycetes</taxon>
        <taxon>Metschnikowiaceae</taxon>
        <taxon>Australozyma</taxon>
    </lineage>
</organism>
<dbReference type="InterPro" id="IPR036052">
    <property type="entry name" value="TrpB-like_PALP_sf"/>
</dbReference>
<reference evidence="12 13" key="1">
    <citation type="submission" date="2023-10" db="EMBL/GenBank/DDBJ databases">
        <title>Draft Genome Sequence of Candida saopaulonensis from a very Premature Infant with Sepsis.</title>
        <authorList>
            <person name="Ning Y."/>
            <person name="Dai R."/>
            <person name="Xiao M."/>
            <person name="Xu Y."/>
            <person name="Yan Q."/>
            <person name="Zhang L."/>
        </authorList>
    </citation>
    <scope>NUCLEOTIDE SEQUENCE [LARGE SCALE GENOMIC DNA]</scope>
    <source>
        <strain evidence="12 13">19XY460</strain>
    </source>
</reference>
<dbReference type="InterPro" id="IPR050147">
    <property type="entry name" value="Ser/Thr_Dehydratase"/>
</dbReference>
<dbReference type="GO" id="GO:0006565">
    <property type="term" value="P:L-serine catabolic process"/>
    <property type="evidence" value="ECO:0007669"/>
    <property type="project" value="TreeGrafter"/>
</dbReference>
<dbReference type="Pfam" id="PF00291">
    <property type="entry name" value="PALP"/>
    <property type="match status" value="1"/>
</dbReference>
<dbReference type="FunFam" id="3.40.50.1100:FF:000040">
    <property type="entry name" value="L-serine dehydratase, putative"/>
    <property type="match status" value="1"/>
</dbReference>
<dbReference type="InterPro" id="IPR001926">
    <property type="entry name" value="TrpB-like_PALP"/>
</dbReference>
<keyword evidence="7" id="KW-0963">Cytoplasm</keyword>
<dbReference type="InterPro" id="IPR000634">
    <property type="entry name" value="Ser/Thr_deHydtase_PyrdxlP-BS"/>
</dbReference>
<evidence type="ECO:0000256" key="9">
    <source>
        <dbReference type="ARBA" id="ARBA00023239"/>
    </source>
</evidence>
<keyword evidence="9" id="KW-0456">Lyase</keyword>
<protein>
    <recommendedName>
        <fullName evidence="5">L-serine ammonia-lyase</fullName>
        <ecNumber evidence="5">4.3.1.17</ecNumber>
    </recommendedName>
</protein>
<keyword evidence="8" id="KW-0663">Pyridoxal phosphate</keyword>